<keyword evidence="4" id="KW-1185">Reference proteome</keyword>
<dbReference type="PANTHER" id="PTHR30319">
    <property type="entry name" value="PHENYLACETIC ACID REGULATOR-RELATED TRANSCRIPTIONAL REPRESSOR"/>
    <property type="match status" value="1"/>
</dbReference>
<dbReference type="Proteomes" id="UP000258927">
    <property type="component" value="Chromosome"/>
</dbReference>
<name>A0A2R4MI14_9HYPH</name>
<evidence type="ECO:0000259" key="2">
    <source>
        <dbReference type="Pfam" id="PF08223"/>
    </source>
</evidence>
<evidence type="ECO:0000259" key="1">
    <source>
        <dbReference type="Pfam" id="PF07848"/>
    </source>
</evidence>
<dbReference type="PIRSF" id="PIRSF020623">
    <property type="entry name" value="PaaX"/>
    <property type="match status" value="1"/>
</dbReference>
<feature type="domain" description="Transcriptional repressor PaaX-like N-terminal" evidence="1">
    <location>
        <begin position="24"/>
        <end position="89"/>
    </location>
</feature>
<dbReference type="InterPro" id="IPR012906">
    <property type="entry name" value="PaaX-like_N"/>
</dbReference>
<dbReference type="STRING" id="1122213.GCA_000423365_00865"/>
<dbReference type="Gene3D" id="1.10.10.10">
    <property type="entry name" value="Winged helix-like DNA-binding domain superfamily/Winged helix DNA-binding domain"/>
    <property type="match status" value="1"/>
</dbReference>
<sequence>MSAPHKLISPLIDHLHSDGRLRVWSVVITIFGDAVQPHGGTVAMADLQTILGHMGVENGALRTAMSRLAKEGWVTRERQGRNSFYRLSPAGLKSFIPATEKIYRAQYAPTPQKLIFAVGPDVIGTAREQQNALLAGFGGMALRNGVALFADPSEHLLHQLRQADLMLIDADLNELPSWVAEKLELTEIEADYQALLNRFTPLGEQAEQLAALSPIDALCARILLIHEWRRLILKQPPLPAHLLPENWPGAAAHHLVSGLYRQLIEPSENWWSNGNGAEARKVLAKRF</sequence>
<feature type="domain" description="Transcriptional repressor PaaX-like C-terminal" evidence="2">
    <location>
        <begin position="184"/>
        <end position="272"/>
    </location>
</feature>
<evidence type="ECO:0000313" key="3">
    <source>
        <dbReference type="EMBL" id="AVX05678.1"/>
    </source>
</evidence>
<protein>
    <submittedName>
        <fullName evidence="3">Transcriptional repressor PaaX</fullName>
    </submittedName>
</protein>
<dbReference type="InterPro" id="IPR013225">
    <property type="entry name" value="PaaX_C"/>
</dbReference>
<dbReference type="InterPro" id="IPR011965">
    <property type="entry name" value="PaaX_trns_reg"/>
</dbReference>
<dbReference type="RefSeq" id="WP_117396485.1">
    <property type="nucleotide sequence ID" value="NZ_CP021330.1"/>
</dbReference>
<dbReference type="Pfam" id="PF07848">
    <property type="entry name" value="PaaX"/>
    <property type="match status" value="1"/>
</dbReference>
<dbReference type="Gene3D" id="1.20.58.1460">
    <property type="match status" value="1"/>
</dbReference>
<organism evidence="3 4">
    <name type="scientific">Maritalea myrionectae</name>
    <dbReference type="NCBI Taxonomy" id="454601"/>
    <lineage>
        <taxon>Bacteria</taxon>
        <taxon>Pseudomonadati</taxon>
        <taxon>Pseudomonadota</taxon>
        <taxon>Alphaproteobacteria</taxon>
        <taxon>Hyphomicrobiales</taxon>
        <taxon>Devosiaceae</taxon>
        <taxon>Maritalea</taxon>
    </lineage>
</organism>
<reference evidence="3 4" key="1">
    <citation type="submission" date="2017-05" db="EMBL/GenBank/DDBJ databases">
        <title>Genome Analysis of Maritalea myrionectae HL2708#5.</title>
        <authorList>
            <consortium name="Cotde Inc.-PKNU"/>
            <person name="Jang D."/>
            <person name="Oh H.-M."/>
        </authorList>
    </citation>
    <scope>NUCLEOTIDE SEQUENCE [LARGE SCALE GENOMIC DNA]</scope>
    <source>
        <strain evidence="3 4">HL2708#5</strain>
    </source>
</reference>
<accession>A0A2R4MI14</accession>
<dbReference type="GO" id="GO:0006351">
    <property type="term" value="P:DNA-templated transcription"/>
    <property type="evidence" value="ECO:0007669"/>
    <property type="project" value="InterPro"/>
</dbReference>
<gene>
    <name evidence="3" type="ORF">MXMO3_03172</name>
</gene>
<proteinExistence type="predicted"/>
<dbReference type="EMBL" id="CP021330">
    <property type="protein sequence ID" value="AVX05678.1"/>
    <property type="molecule type" value="Genomic_DNA"/>
</dbReference>
<dbReference type="SUPFAM" id="SSF46785">
    <property type="entry name" value="Winged helix' DNA-binding domain"/>
    <property type="match status" value="1"/>
</dbReference>
<dbReference type="Pfam" id="PF08223">
    <property type="entry name" value="PaaX_C"/>
    <property type="match status" value="1"/>
</dbReference>
<dbReference type="KEGG" id="mmyr:MXMO3_03172"/>
<evidence type="ECO:0000313" key="4">
    <source>
        <dbReference type="Proteomes" id="UP000258927"/>
    </source>
</evidence>
<dbReference type="InterPro" id="IPR036388">
    <property type="entry name" value="WH-like_DNA-bd_sf"/>
</dbReference>
<dbReference type="AlphaFoldDB" id="A0A2R4MI14"/>
<dbReference type="PANTHER" id="PTHR30319:SF1">
    <property type="entry name" value="TRANSCRIPTIONAL REPRESSOR PAAX"/>
    <property type="match status" value="1"/>
</dbReference>
<dbReference type="InterPro" id="IPR036390">
    <property type="entry name" value="WH_DNA-bd_sf"/>
</dbReference>